<protein>
    <submittedName>
        <fullName evidence="1">Jg4490 protein</fullName>
    </submittedName>
</protein>
<keyword evidence="2" id="KW-1185">Reference proteome</keyword>
<accession>A0A8S4QV96</accession>
<name>A0A8S4QV96_9NEOP</name>
<evidence type="ECO:0000313" key="1">
    <source>
        <dbReference type="EMBL" id="CAH2217059.1"/>
    </source>
</evidence>
<proteinExistence type="predicted"/>
<sequence length="219" mass="25432">MIFITNCYAKITINITVASSKGGIILHFGGRDTKLISDKEVNIFNITDVNLKRGIRVEFGDTPNDVYLKDPTPYGNLYQKFKWQQVNREIIVKSASVLDIINENIVLTVHEHINNATRELKIPIKIFENVENTFKSSWSKNGLPDDEIYYDINIDFFNEKKINFENKWRNDSLRTASLLFGYQTAGKINIAPGYLCERTYSNRRRDSILIYYQWMGLNS</sequence>
<dbReference type="AlphaFoldDB" id="A0A8S4QV96"/>
<dbReference type="EMBL" id="CAKXAJ010017689">
    <property type="protein sequence ID" value="CAH2217059.1"/>
    <property type="molecule type" value="Genomic_DNA"/>
</dbReference>
<dbReference type="OrthoDB" id="7405779at2759"/>
<dbReference type="Proteomes" id="UP000838756">
    <property type="component" value="Unassembled WGS sequence"/>
</dbReference>
<organism evidence="1 2">
    <name type="scientific">Pararge aegeria aegeria</name>
    <dbReference type="NCBI Taxonomy" id="348720"/>
    <lineage>
        <taxon>Eukaryota</taxon>
        <taxon>Metazoa</taxon>
        <taxon>Ecdysozoa</taxon>
        <taxon>Arthropoda</taxon>
        <taxon>Hexapoda</taxon>
        <taxon>Insecta</taxon>
        <taxon>Pterygota</taxon>
        <taxon>Neoptera</taxon>
        <taxon>Endopterygota</taxon>
        <taxon>Lepidoptera</taxon>
        <taxon>Glossata</taxon>
        <taxon>Ditrysia</taxon>
        <taxon>Papilionoidea</taxon>
        <taxon>Nymphalidae</taxon>
        <taxon>Satyrinae</taxon>
        <taxon>Satyrini</taxon>
        <taxon>Parargina</taxon>
        <taxon>Pararge</taxon>
    </lineage>
</organism>
<reference evidence="1" key="1">
    <citation type="submission" date="2022-03" db="EMBL/GenBank/DDBJ databases">
        <authorList>
            <person name="Lindestad O."/>
        </authorList>
    </citation>
    <scope>NUCLEOTIDE SEQUENCE</scope>
</reference>
<comment type="caution">
    <text evidence="1">The sequence shown here is derived from an EMBL/GenBank/DDBJ whole genome shotgun (WGS) entry which is preliminary data.</text>
</comment>
<evidence type="ECO:0000313" key="2">
    <source>
        <dbReference type="Proteomes" id="UP000838756"/>
    </source>
</evidence>
<gene>
    <name evidence="1" type="primary">jg4490</name>
    <name evidence="1" type="ORF">PAEG_LOCUS4981</name>
</gene>